<gene>
    <name evidence="2" type="ORF">Q4521_12890</name>
</gene>
<evidence type="ECO:0008006" key="4">
    <source>
        <dbReference type="Google" id="ProtNLM"/>
    </source>
</evidence>
<feature type="chain" id="PRO_5043398295" description="Fibronectin, type III" evidence="1">
    <location>
        <begin position="30"/>
        <end position="401"/>
    </location>
</feature>
<dbReference type="Proteomes" id="UP001169760">
    <property type="component" value="Unassembled WGS sequence"/>
</dbReference>
<dbReference type="EMBL" id="JAUOPB010000009">
    <property type="protein sequence ID" value="MDO6423369.1"/>
    <property type="molecule type" value="Genomic_DNA"/>
</dbReference>
<evidence type="ECO:0000256" key="1">
    <source>
        <dbReference type="SAM" id="SignalP"/>
    </source>
</evidence>
<evidence type="ECO:0000313" key="2">
    <source>
        <dbReference type="EMBL" id="MDO6423369.1"/>
    </source>
</evidence>
<dbReference type="Gene3D" id="2.60.40.10">
    <property type="entry name" value="Immunoglobulins"/>
    <property type="match status" value="1"/>
</dbReference>
<proteinExistence type="predicted"/>
<sequence>MNTYPLKTTRLVNAFIVFASLVFAVNAQAQLNLCTSPCVAAQAVTPGVEASIQLQWRGDVEVIGDAAIVTSKDGNFAVGNATNNTQLGNVAVPLRVTLSGPQRGGAATAFAINEQLVVPAQVSRRAAALGAVQLHYVRTFSVNGISQTASYAIALNQFAPNASRSLNSASDPSASSVGLNRVDLRFNTGKQVEVITAGTKLNAIATLNFDRAGMLDAVWEVATPETTIGQAVYRPLQNVRQALAAGRQVAIQSPALPTDNAGVYRVRLRITSPASDQNAAPVTLSYQVQQGNTARAIDSAALITLASPAPNITLDADTEFSWAHTQGALAYQIEFFDSATPDTLRPITGLQLKPKQTQALLTASVFNRLLLGQTYYWRVVAFDSEGRVMAASELRPILTSP</sequence>
<name>A0AAW7X7C6_9GAMM</name>
<reference evidence="2" key="1">
    <citation type="submission" date="2023-07" db="EMBL/GenBank/DDBJ databases">
        <title>Genome content predicts the carbon catabolic preferences of heterotrophic bacteria.</title>
        <authorList>
            <person name="Gralka M."/>
        </authorList>
    </citation>
    <scope>NUCLEOTIDE SEQUENCE</scope>
    <source>
        <strain evidence="2">I3M17_2</strain>
    </source>
</reference>
<dbReference type="InterPro" id="IPR013783">
    <property type="entry name" value="Ig-like_fold"/>
</dbReference>
<dbReference type="AlphaFoldDB" id="A0AAW7X7C6"/>
<evidence type="ECO:0000313" key="3">
    <source>
        <dbReference type="Proteomes" id="UP001169760"/>
    </source>
</evidence>
<protein>
    <recommendedName>
        <fullName evidence="4">Fibronectin, type III</fullName>
    </recommendedName>
</protein>
<keyword evidence="1" id="KW-0732">Signal</keyword>
<organism evidence="2 3">
    <name type="scientific">Saccharophagus degradans</name>
    <dbReference type="NCBI Taxonomy" id="86304"/>
    <lineage>
        <taxon>Bacteria</taxon>
        <taxon>Pseudomonadati</taxon>
        <taxon>Pseudomonadota</taxon>
        <taxon>Gammaproteobacteria</taxon>
        <taxon>Cellvibrionales</taxon>
        <taxon>Cellvibrionaceae</taxon>
        <taxon>Saccharophagus</taxon>
    </lineage>
</organism>
<accession>A0AAW7X7C6</accession>
<dbReference type="RefSeq" id="WP_303493057.1">
    <property type="nucleotide sequence ID" value="NZ_JAUOPB010000009.1"/>
</dbReference>
<feature type="signal peptide" evidence="1">
    <location>
        <begin position="1"/>
        <end position="29"/>
    </location>
</feature>
<comment type="caution">
    <text evidence="2">The sequence shown here is derived from an EMBL/GenBank/DDBJ whole genome shotgun (WGS) entry which is preliminary data.</text>
</comment>